<gene>
    <name evidence="3" type="ORF">ACFPCZ_08400</name>
</gene>
<dbReference type="InterPro" id="IPR010994">
    <property type="entry name" value="RuvA_2-like"/>
</dbReference>
<organism evidence="3 4">
    <name type="scientific">Streptomonospora arabica</name>
    <dbReference type="NCBI Taxonomy" id="412417"/>
    <lineage>
        <taxon>Bacteria</taxon>
        <taxon>Bacillati</taxon>
        <taxon>Actinomycetota</taxon>
        <taxon>Actinomycetes</taxon>
        <taxon>Streptosporangiales</taxon>
        <taxon>Nocardiopsidaceae</taxon>
        <taxon>Streptomonospora</taxon>
    </lineage>
</organism>
<proteinExistence type="predicted"/>
<feature type="region of interest" description="Disordered" evidence="1">
    <location>
        <begin position="1"/>
        <end position="241"/>
    </location>
</feature>
<dbReference type="InterPro" id="IPR019554">
    <property type="entry name" value="Soluble_ligand-bd"/>
</dbReference>
<dbReference type="InterPro" id="IPR051675">
    <property type="entry name" value="Endo/Exo/Phosphatase_dom_1"/>
</dbReference>
<feature type="compositionally biased region" description="Basic and acidic residues" evidence="1">
    <location>
        <begin position="199"/>
        <end position="220"/>
    </location>
</feature>
<sequence length="481" mass="49735">MSGRPQRTQRGRHARQEARNSTRPPGSGTDGAPATPGPPPPAPERERGTAELTGITAATGVTGVTGVTDAQQHAHTAPEPGHSDDTTPATKAQHHTHPDHGPNTEPPPPEPVPRDHTTPATDAQHHAHPDYDHHTEPPPPAPGQRDHTTPATDAQRHSRHGDGSHTEPPRPEPAPHDNHTEPPAPEPGHSDHTTPATDAQHHSHHGDGRRTSPLDDRDAEVSTAQAECRVPRPSAPPRGYEEVGPELVRWRRWSALVERLAPGLADQPRLSRAGLRALLGVCVVAAAATGWFLLQARPEPEPPPTLQAGASPFPGDGGAAPAPPDPAASPTPAADVTVHVGGDVRSPGVITLPAGSRVADAVEEAGGTTPDADTETLNLARPLVDGEQILVGAPPAPPPARAAGGASGGTAPSAPIDLNTATVDQLQELPGVGPVLAERIIAFRTENGGFASVEQLHDVSGIGEQRFADLADRVRVAGAAG</sequence>
<feature type="domain" description="Helix-hairpin-helix DNA-binding motif class 1" evidence="2">
    <location>
        <begin position="454"/>
        <end position="473"/>
    </location>
</feature>
<evidence type="ECO:0000259" key="2">
    <source>
        <dbReference type="SMART" id="SM00278"/>
    </source>
</evidence>
<evidence type="ECO:0000313" key="3">
    <source>
        <dbReference type="EMBL" id="MFC4866649.1"/>
    </source>
</evidence>
<dbReference type="Gene3D" id="3.10.560.10">
    <property type="entry name" value="Outer membrane lipoprotein wza domain like"/>
    <property type="match status" value="1"/>
</dbReference>
<name>A0ABV9SL69_9ACTN</name>
<dbReference type="PANTHER" id="PTHR21180">
    <property type="entry name" value="ENDONUCLEASE/EXONUCLEASE/PHOSPHATASE FAMILY DOMAIN-CONTAINING PROTEIN 1"/>
    <property type="match status" value="1"/>
</dbReference>
<feature type="region of interest" description="Disordered" evidence="1">
    <location>
        <begin position="397"/>
        <end position="416"/>
    </location>
</feature>
<dbReference type="Proteomes" id="UP001595858">
    <property type="component" value="Unassembled WGS sequence"/>
</dbReference>
<dbReference type="SUPFAM" id="SSF47781">
    <property type="entry name" value="RuvA domain 2-like"/>
    <property type="match status" value="1"/>
</dbReference>
<dbReference type="PANTHER" id="PTHR21180:SF32">
    <property type="entry name" value="ENDONUCLEASE_EXONUCLEASE_PHOSPHATASE FAMILY DOMAIN-CONTAINING PROTEIN 1"/>
    <property type="match status" value="1"/>
</dbReference>
<accession>A0ABV9SL69</accession>
<evidence type="ECO:0000313" key="4">
    <source>
        <dbReference type="Proteomes" id="UP001595858"/>
    </source>
</evidence>
<dbReference type="SMART" id="SM00278">
    <property type="entry name" value="HhH1"/>
    <property type="match status" value="2"/>
</dbReference>
<feature type="compositionally biased region" description="Low complexity" evidence="1">
    <location>
        <begin position="24"/>
        <end position="34"/>
    </location>
</feature>
<comment type="caution">
    <text evidence="3">The sequence shown here is derived from an EMBL/GenBank/DDBJ whole genome shotgun (WGS) entry which is preliminary data.</text>
</comment>
<feature type="domain" description="Helix-hairpin-helix DNA-binding motif class 1" evidence="2">
    <location>
        <begin position="424"/>
        <end position="443"/>
    </location>
</feature>
<feature type="region of interest" description="Disordered" evidence="1">
    <location>
        <begin position="298"/>
        <end position="339"/>
    </location>
</feature>
<reference evidence="4" key="1">
    <citation type="journal article" date="2019" name="Int. J. Syst. Evol. Microbiol.">
        <title>The Global Catalogue of Microorganisms (GCM) 10K type strain sequencing project: providing services to taxonomists for standard genome sequencing and annotation.</title>
        <authorList>
            <consortium name="The Broad Institute Genomics Platform"/>
            <consortium name="The Broad Institute Genome Sequencing Center for Infectious Disease"/>
            <person name="Wu L."/>
            <person name="Ma J."/>
        </authorList>
    </citation>
    <scope>NUCLEOTIDE SEQUENCE [LARGE SCALE GENOMIC DNA]</scope>
    <source>
        <strain evidence="4">CGMCC 4.7304</strain>
    </source>
</reference>
<feature type="compositionally biased region" description="Basic and acidic residues" evidence="1">
    <location>
        <begin position="144"/>
        <end position="180"/>
    </location>
</feature>
<evidence type="ECO:0000256" key="1">
    <source>
        <dbReference type="SAM" id="MobiDB-lite"/>
    </source>
</evidence>
<dbReference type="Gene3D" id="1.10.150.320">
    <property type="entry name" value="Photosystem II 12 kDa extrinsic protein"/>
    <property type="match status" value="1"/>
</dbReference>
<protein>
    <submittedName>
        <fullName evidence="3">Helix-hairpin-helix domain-containing protein</fullName>
    </submittedName>
</protein>
<dbReference type="Pfam" id="PF12836">
    <property type="entry name" value="HHH_3"/>
    <property type="match status" value="1"/>
</dbReference>
<feature type="compositionally biased region" description="Basic and acidic residues" evidence="1">
    <location>
        <begin position="112"/>
        <end position="136"/>
    </location>
</feature>
<dbReference type="EMBL" id="JBHSIY010000006">
    <property type="protein sequence ID" value="MFC4866649.1"/>
    <property type="molecule type" value="Genomic_DNA"/>
</dbReference>
<dbReference type="RefSeq" id="WP_344140565.1">
    <property type="nucleotide sequence ID" value="NZ_BAAAQI010000001.1"/>
</dbReference>
<feature type="compositionally biased region" description="Low complexity" evidence="1">
    <location>
        <begin position="50"/>
        <end position="70"/>
    </location>
</feature>
<dbReference type="InterPro" id="IPR003583">
    <property type="entry name" value="Hlx-hairpin-Hlx_DNA-bd_motif"/>
</dbReference>
<keyword evidence="4" id="KW-1185">Reference proteome</keyword>
<feature type="compositionally biased region" description="Low complexity" evidence="1">
    <location>
        <begin position="401"/>
        <end position="415"/>
    </location>
</feature>
<dbReference type="Pfam" id="PF10531">
    <property type="entry name" value="SLBB"/>
    <property type="match status" value="1"/>
</dbReference>